<sequence>MRGAALGLALVAAGPAAAQGIECRLALVLALDVSSSVDTGENALQRGGLAAALVAPEVREAFFQTDLPVALAVFEWSGRWNQKRLLDWTLIERPGDLDTAASLIASSTRSTSEYPTAIGYAMGYASTVLREGPACLRQTVDVSGDGVNNEGFGPQAAYREFPFAEVTVNGLVIEEPDPEAQAEVSTAEYYEREVLHGPLAFLEVARGFEDYESAMRRKLEREVGSQAIGRLERGR</sequence>
<evidence type="ECO:0000313" key="2">
    <source>
        <dbReference type="EMBL" id="KAA9009858.1"/>
    </source>
</evidence>
<keyword evidence="1" id="KW-0732">Signal</keyword>
<dbReference type="EMBL" id="VYQE01000001">
    <property type="protein sequence ID" value="KAA9009858.1"/>
    <property type="molecule type" value="Genomic_DNA"/>
</dbReference>
<protein>
    <submittedName>
        <fullName evidence="2">DUF1194 domain-containing protein</fullName>
    </submittedName>
</protein>
<keyword evidence="3" id="KW-1185">Reference proteome</keyword>
<dbReference type="InterPro" id="IPR036465">
    <property type="entry name" value="vWFA_dom_sf"/>
</dbReference>
<dbReference type="InterPro" id="IPR010607">
    <property type="entry name" value="DUF1194"/>
</dbReference>
<name>A0A5J5GQM4_9RHOB</name>
<proteinExistence type="predicted"/>
<reference evidence="2 3" key="1">
    <citation type="submission" date="2019-09" db="EMBL/GenBank/DDBJ databases">
        <authorList>
            <person name="Park J.-S."/>
            <person name="Choi H.-J."/>
        </authorList>
    </citation>
    <scope>NUCLEOTIDE SEQUENCE [LARGE SCALE GENOMIC DNA]</scope>
    <source>
        <strain evidence="2 3">176SS1-4</strain>
    </source>
</reference>
<organism evidence="2 3">
    <name type="scientific">Histidinibacterium aquaticum</name>
    <dbReference type="NCBI Taxonomy" id="2613962"/>
    <lineage>
        <taxon>Bacteria</taxon>
        <taxon>Pseudomonadati</taxon>
        <taxon>Pseudomonadota</taxon>
        <taxon>Alphaproteobacteria</taxon>
        <taxon>Rhodobacterales</taxon>
        <taxon>Paracoccaceae</taxon>
        <taxon>Histidinibacterium</taxon>
    </lineage>
</organism>
<feature type="signal peptide" evidence="1">
    <location>
        <begin position="1"/>
        <end position="18"/>
    </location>
</feature>
<comment type="caution">
    <text evidence="2">The sequence shown here is derived from an EMBL/GenBank/DDBJ whole genome shotgun (WGS) entry which is preliminary data.</text>
</comment>
<feature type="chain" id="PRO_5023914849" evidence="1">
    <location>
        <begin position="19"/>
        <end position="235"/>
    </location>
</feature>
<dbReference type="AlphaFoldDB" id="A0A5J5GQM4"/>
<dbReference type="Proteomes" id="UP000326554">
    <property type="component" value="Unassembled WGS sequence"/>
</dbReference>
<dbReference type="SUPFAM" id="SSF53300">
    <property type="entry name" value="vWA-like"/>
    <property type="match status" value="1"/>
</dbReference>
<gene>
    <name evidence="2" type="ORF">F3S47_00880</name>
</gene>
<evidence type="ECO:0000256" key="1">
    <source>
        <dbReference type="SAM" id="SignalP"/>
    </source>
</evidence>
<dbReference type="Pfam" id="PF06707">
    <property type="entry name" value="DUF1194"/>
    <property type="match status" value="1"/>
</dbReference>
<dbReference type="RefSeq" id="WP_150443343.1">
    <property type="nucleotide sequence ID" value="NZ_VYQE01000001.1"/>
</dbReference>
<accession>A0A5J5GQM4</accession>
<evidence type="ECO:0000313" key="3">
    <source>
        <dbReference type="Proteomes" id="UP000326554"/>
    </source>
</evidence>